<dbReference type="Proteomes" id="UP000231932">
    <property type="component" value="Chromosome"/>
</dbReference>
<sequence>MLSKNDAMSESIRKMQKTEVFSGIRHILLGIYPTDSPIFWIHWSDFLESVHGPMGQGTKSMQKFSLPHVRGGLAPTVEKTRPTSLGHWPGRKVAKAACW</sequence>
<protein>
    <submittedName>
        <fullName evidence="1">Uncharacterized protein</fullName>
    </submittedName>
</protein>
<gene>
    <name evidence="1" type="ORF">CVV65_06140</name>
</gene>
<dbReference type="KEGG" id="kyr:CVV65_06140"/>
<keyword evidence="2" id="KW-1185">Reference proteome</keyword>
<proteinExistence type="predicted"/>
<dbReference type="AlphaFoldDB" id="A0A2K8N703"/>
<name>A0A2K8N703_9BACL</name>
<organism evidence="1 2">
    <name type="scientific">Kyrpidia spormannii</name>
    <dbReference type="NCBI Taxonomy" id="2055160"/>
    <lineage>
        <taxon>Bacteria</taxon>
        <taxon>Bacillati</taxon>
        <taxon>Bacillota</taxon>
        <taxon>Bacilli</taxon>
        <taxon>Bacillales</taxon>
        <taxon>Alicyclobacillaceae</taxon>
        <taxon>Kyrpidia</taxon>
    </lineage>
</organism>
<evidence type="ECO:0000313" key="1">
    <source>
        <dbReference type="EMBL" id="ATY84577.1"/>
    </source>
</evidence>
<accession>A0A2K8N703</accession>
<dbReference type="EMBL" id="CP024955">
    <property type="protein sequence ID" value="ATY84577.1"/>
    <property type="molecule type" value="Genomic_DNA"/>
</dbReference>
<evidence type="ECO:0000313" key="2">
    <source>
        <dbReference type="Proteomes" id="UP000231932"/>
    </source>
</evidence>
<reference evidence="2" key="1">
    <citation type="submission" date="2017-11" db="EMBL/GenBank/DDBJ databases">
        <title>Complete Genome Sequence of Kyrpidia sp. Strain EA-1, a thermophilic, hydrogen-oxidizing Bacterium, isolated from the Azores.</title>
        <authorList>
            <person name="Reiner J.E."/>
            <person name="Lapp C.J."/>
            <person name="Bunk B."/>
            <person name="Gescher J."/>
        </authorList>
    </citation>
    <scope>NUCLEOTIDE SEQUENCE [LARGE SCALE GENOMIC DNA]</scope>
    <source>
        <strain evidence="2">EA-1</strain>
    </source>
</reference>